<accession>A0ABT3GM88</accession>
<organism evidence="1 2">
    <name type="scientific">Luteolibacter arcticus</name>
    <dbReference type="NCBI Taxonomy" id="1581411"/>
    <lineage>
        <taxon>Bacteria</taxon>
        <taxon>Pseudomonadati</taxon>
        <taxon>Verrucomicrobiota</taxon>
        <taxon>Verrucomicrobiia</taxon>
        <taxon>Verrucomicrobiales</taxon>
        <taxon>Verrucomicrobiaceae</taxon>
        <taxon>Luteolibacter</taxon>
    </lineage>
</organism>
<comment type="caution">
    <text evidence="1">The sequence shown here is derived from an EMBL/GenBank/DDBJ whole genome shotgun (WGS) entry which is preliminary data.</text>
</comment>
<gene>
    <name evidence="1" type="ORF">OKA05_18650</name>
</gene>
<sequence length="310" mass="33520">MKWRRLLATCVLCLGQGMAEPEVITGVRTWHMADGKSRRLKLLQLSPDGKFAYFHDGKAKGKIPPVSIDALVPEERQVLERLHSGAVVLCKVPDLSMLPDMPVGKAAELIPQLRAGDTRQWHHANGKVIEARLVNLTDDDVSLLAGESISRVALGDLSEADLKYLDGLKKGDSAVAGVAPIEVFRHGWEENPSYSVSLTPARHASLVQRGSGFEAALDASLKAATAKMPPGSWQFLSLEEHPASRNPEAAADAKVPLLYQATFALETAGYRAARTAWPLTVTPENWQGPPELILHVTADGEILTAKPANP</sequence>
<keyword evidence="2" id="KW-1185">Reference proteome</keyword>
<evidence type="ECO:0000313" key="2">
    <source>
        <dbReference type="Proteomes" id="UP001320876"/>
    </source>
</evidence>
<proteinExistence type="predicted"/>
<evidence type="ECO:0008006" key="3">
    <source>
        <dbReference type="Google" id="ProtNLM"/>
    </source>
</evidence>
<dbReference type="RefSeq" id="WP_264488700.1">
    <property type="nucleotide sequence ID" value="NZ_JAPDDT010000009.1"/>
</dbReference>
<dbReference type="Proteomes" id="UP001320876">
    <property type="component" value="Unassembled WGS sequence"/>
</dbReference>
<protein>
    <recommendedName>
        <fullName evidence="3">DUF4340 domain-containing protein</fullName>
    </recommendedName>
</protein>
<name>A0ABT3GM88_9BACT</name>
<dbReference type="EMBL" id="JAPDDT010000009">
    <property type="protein sequence ID" value="MCW1924591.1"/>
    <property type="molecule type" value="Genomic_DNA"/>
</dbReference>
<dbReference type="Gene3D" id="2.30.30.700">
    <property type="entry name" value="SLA1 homology domain 1"/>
    <property type="match status" value="1"/>
</dbReference>
<reference evidence="1 2" key="1">
    <citation type="submission" date="2022-10" db="EMBL/GenBank/DDBJ databases">
        <title>Luteolibacter arcticus strain CCTCC AB 2014275, whole genome shotgun sequencing project.</title>
        <authorList>
            <person name="Zhao G."/>
            <person name="Shen L."/>
        </authorList>
    </citation>
    <scope>NUCLEOTIDE SEQUENCE [LARGE SCALE GENOMIC DNA]</scope>
    <source>
        <strain evidence="1 2">CCTCC AB 2014275</strain>
    </source>
</reference>
<evidence type="ECO:0000313" key="1">
    <source>
        <dbReference type="EMBL" id="MCW1924591.1"/>
    </source>
</evidence>